<sequence>MAGSEAEERIRALVVAAMRRRWPDARIIHELVLDQGVVRIDLAAVTEDHIALAEIKSERDVLTRLPKQLSLATKIAGETWLCTTLKHAGELDHMRWDRKAPELSAALRHTVLMFEQDGLLKPRHAGGMDAPVPDVRSVLMMLWAAELQLIAKPFGGWSKPRFWCMRAIVENMSGREIRRAVCQALRRRTFARADDPIGVLPPEEKVKAQNLFRDPAPAPDFDWQAWREQVALLGQAQS</sequence>
<gene>
    <name evidence="1" type="ORF">CPT_Sansa88</name>
</gene>
<name>A0A0K1LLV3_9CAUD</name>
<accession>A0A0K1LLV3</accession>
<dbReference type="EMBL" id="KT001913">
    <property type="protein sequence ID" value="AKU43492.1"/>
    <property type="molecule type" value="Genomic_DNA"/>
</dbReference>
<organism evidence="1 2">
    <name type="scientific">Caulobacter phage Sansa</name>
    <dbReference type="NCBI Taxonomy" id="1675600"/>
    <lineage>
        <taxon>Viruses</taxon>
        <taxon>Duplodnaviria</taxon>
        <taxon>Heunggongvirae</taxon>
        <taxon>Uroviricota</taxon>
        <taxon>Caudoviricetes</taxon>
        <taxon>Sansavirus</taxon>
        <taxon>Sansavirus sansa</taxon>
        <taxon>Caulobacter virus Sansa</taxon>
    </lineage>
</organism>
<protein>
    <submittedName>
        <fullName evidence="1">Uncharacterized protein</fullName>
    </submittedName>
</protein>
<evidence type="ECO:0000313" key="1">
    <source>
        <dbReference type="EMBL" id="AKU43492.1"/>
    </source>
</evidence>
<reference evidence="1 2" key="1">
    <citation type="journal article" date="2015" name="Genome Announc.">
        <title>Complete Genome Sequence of Caulobacter crescentus Siphophage Sansa.</title>
        <authorList>
            <person name="Vara L."/>
            <person name="Kane A.A."/>
            <person name="Cahill J.L."/>
            <person name="Rasche E.S."/>
            <person name="Kuty Everett G.F."/>
        </authorList>
    </citation>
    <scope>NUCLEOTIDE SEQUENCE [LARGE SCALE GENOMIC DNA]</scope>
</reference>
<proteinExistence type="predicted"/>
<keyword evidence="2" id="KW-1185">Reference proteome</keyword>
<dbReference type="Proteomes" id="UP000225322">
    <property type="component" value="Segment"/>
</dbReference>
<evidence type="ECO:0000313" key="2">
    <source>
        <dbReference type="Proteomes" id="UP000225322"/>
    </source>
</evidence>